<comment type="caution">
    <text evidence="2">The sequence shown here is derived from an EMBL/GenBank/DDBJ whole genome shotgun (WGS) entry which is preliminary data.</text>
</comment>
<gene>
    <name evidence="2" type="ORF">TrCOL_g1602</name>
</gene>
<reference evidence="3" key="1">
    <citation type="journal article" date="2023" name="Commun. Biol.">
        <title>Genome analysis of Parmales, the sister group of diatoms, reveals the evolutionary specialization of diatoms from phago-mixotrophs to photoautotrophs.</title>
        <authorList>
            <person name="Ban H."/>
            <person name="Sato S."/>
            <person name="Yoshikawa S."/>
            <person name="Yamada K."/>
            <person name="Nakamura Y."/>
            <person name="Ichinomiya M."/>
            <person name="Sato N."/>
            <person name="Blanc-Mathieu R."/>
            <person name="Endo H."/>
            <person name="Kuwata A."/>
            <person name="Ogata H."/>
        </authorList>
    </citation>
    <scope>NUCLEOTIDE SEQUENCE [LARGE SCALE GENOMIC DNA]</scope>
</reference>
<name>A0A9W7GIB5_9STRA</name>
<keyword evidence="3" id="KW-1185">Reference proteome</keyword>
<accession>A0A9W7GIB5</accession>
<dbReference type="EMBL" id="BRYA01000246">
    <property type="protein sequence ID" value="GMI45424.1"/>
    <property type="molecule type" value="Genomic_DNA"/>
</dbReference>
<evidence type="ECO:0000256" key="1">
    <source>
        <dbReference type="SAM" id="MobiDB-lite"/>
    </source>
</evidence>
<protein>
    <submittedName>
        <fullName evidence="2">Uncharacterized protein</fullName>
    </submittedName>
</protein>
<proteinExistence type="predicted"/>
<sequence length="319" mass="35681">MKRRSIFQGLNIAGRYEDTAVLPQSAYSQPIELQSSDSLESLFQSKGSVEADPSRPPHPVSCLRKSARPSSAQSSPKRTYFSAHISKVISTSSSDSGWWTSAELRAFRERVRNDSKLATHMRRNRANSVDANYDYDEEDKHWLKNFLGTATNKRKETSPPSNPQQPPNTRQSSSSRPPSPLPPLLELTSETEKSVGTLKISPPLPVKVDFVLIASQEPVICLLLTEHIVSLYPSIARSNIYVISSLTQKLTRDIPFDVVFVESSFSNSHLIGAYYRHSHPKTLVVGLDRPNSSLRHPSKICHMIWPLPPPRSDDALKAR</sequence>
<feature type="region of interest" description="Disordered" evidence="1">
    <location>
        <begin position="43"/>
        <end position="78"/>
    </location>
</feature>
<feature type="compositionally biased region" description="Polar residues" evidence="1">
    <location>
        <begin position="68"/>
        <end position="77"/>
    </location>
</feature>
<feature type="compositionally biased region" description="Low complexity" evidence="1">
    <location>
        <begin position="167"/>
        <end position="176"/>
    </location>
</feature>
<dbReference type="OrthoDB" id="10463132at2759"/>
<organism evidence="2 3">
    <name type="scientific">Triparma columacea</name>
    <dbReference type="NCBI Taxonomy" id="722753"/>
    <lineage>
        <taxon>Eukaryota</taxon>
        <taxon>Sar</taxon>
        <taxon>Stramenopiles</taxon>
        <taxon>Ochrophyta</taxon>
        <taxon>Bolidophyceae</taxon>
        <taxon>Parmales</taxon>
        <taxon>Triparmaceae</taxon>
        <taxon>Triparma</taxon>
    </lineage>
</organism>
<evidence type="ECO:0000313" key="3">
    <source>
        <dbReference type="Proteomes" id="UP001165065"/>
    </source>
</evidence>
<dbReference type="Proteomes" id="UP001165065">
    <property type="component" value="Unassembled WGS sequence"/>
</dbReference>
<feature type="region of interest" description="Disordered" evidence="1">
    <location>
        <begin position="152"/>
        <end position="185"/>
    </location>
</feature>
<dbReference type="AlphaFoldDB" id="A0A9W7GIB5"/>
<evidence type="ECO:0000313" key="2">
    <source>
        <dbReference type="EMBL" id="GMI45424.1"/>
    </source>
</evidence>